<keyword evidence="7" id="KW-1185">Reference proteome</keyword>
<keyword evidence="2 4" id="KW-0863">Zinc-finger</keyword>
<dbReference type="Pfam" id="PF01753">
    <property type="entry name" value="zf-MYND"/>
    <property type="match status" value="1"/>
</dbReference>
<keyword evidence="3" id="KW-0862">Zinc</keyword>
<dbReference type="EMBL" id="JAYKXP010000030">
    <property type="protein sequence ID" value="KAK7043048.1"/>
    <property type="molecule type" value="Genomic_DNA"/>
</dbReference>
<dbReference type="InterPro" id="IPR002893">
    <property type="entry name" value="Znf_MYND"/>
</dbReference>
<dbReference type="PROSITE" id="PS01360">
    <property type="entry name" value="ZF_MYND_1"/>
    <property type="match status" value="1"/>
</dbReference>
<evidence type="ECO:0000256" key="3">
    <source>
        <dbReference type="ARBA" id="ARBA00022833"/>
    </source>
</evidence>
<proteinExistence type="predicted"/>
<evidence type="ECO:0000256" key="1">
    <source>
        <dbReference type="ARBA" id="ARBA00022723"/>
    </source>
</evidence>
<dbReference type="Proteomes" id="UP001383192">
    <property type="component" value="Unassembled WGS sequence"/>
</dbReference>
<evidence type="ECO:0000313" key="7">
    <source>
        <dbReference type="Proteomes" id="UP001383192"/>
    </source>
</evidence>
<dbReference type="Gene3D" id="6.10.140.2220">
    <property type="match status" value="1"/>
</dbReference>
<accession>A0AAW0CX04</accession>
<reference evidence="6 7" key="1">
    <citation type="submission" date="2024-01" db="EMBL/GenBank/DDBJ databases">
        <title>A draft genome for a cacao thread blight-causing isolate of Paramarasmius palmivorus.</title>
        <authorList>
            <person name="Baruah I.K."/>
            <person name="Bukari Y."/>
            <person name="Amoako-Attah I."/>
            <person name="Meinhardt L.W."/>
            <person name="Bailey B.A."/>
            <person name="Cohen S.P."/>
        </authorList>
    </citation>
    <scope>NUCLEOTIDE SEQUENCE [LARGE SCALE GENOMIC DNA]</scope>
    <source>
        <strain evidence="6 7">GH-12</strain>
    </source>
</reference>
<evidence type="ECO:0000259" key="5">
    <source>
        <dbReference type="PROSITE" id="PS50865"/>
    </source>
</evidence>
<keyword evidence="1" id="KW-0479">Metal-binding</keyword>
<dbReference type="SUPFAM" id="SSF144232">
    <property type="entry name" value="HIT/MYND zinc finger-like"/>
    <property type="match status" value="1"/>
</dbReference>
<evidence type="ECO:0000313" key="6">
    <source>
        <dbReference type="EMBL" id="KAK7043048.1"/>
    </source>
</evidence>
<comment type="caution">
    <text evidence="6">The sequence shown here is derived from an EMBL/GenBank/DDBJ whole genome shotgun (WGS) entry which is preliminary data.</text>
</comment>
<evidence type="ECO:0000256" key="4">
    <source>
        <dbReference type="PROSITE-ProRule" id="PRU00134"/>
    </source>
</evidence>
<organism evidence="6 7">
    <name type="scientific">Paramarasmius palmivorus</name>
    <dbReference type="NCBI Taxonomy" id="297713"/>
    <lineage>
        <taxon>Eukaryota</taxon>
        <taxon>Fungi</taxon>
        <taxon>Dikarya</taxon>
        <taxon>Basidiomycota</taxon>
        <taxon>Agaricomycotina</taxon>
        <taxon>Agaricomycetes</taxon>
        <taxon>Agaricomycetidae</taxon>
        <taxon>Agaricales</taxon>
        <taxon>Marasmiineae</taxon>
        <taxon>Marasmiaceae</taxon>
        <taxon>Paramarasmius</taxon>
    </lineage>
</organism>
<dbReference type="AlphaFoldDB" id="A0AAW0CX04"/>
<sequence length="284" mass="32150">MSTSNSRAVTTASGVARPKFAICGGCDTAKEGLMRCSGCNQRTYCSKECQKIDWPKHKDICKLMRKPNGEAPEKSNPVIAIARRISQQCEDLLVWVDYVLIAALDLVNNPENALKENVSIVCMTTPVSGSTPVKGKQKMTIKVICTQNDPISSAEKNTLSNIDGEREAMRRCGHPVEKYIWVVYMWHPFPLPNVYFHHRVITPEKLEAFKSLKPGIPVPPLPPIANAAQKYVEYLNYHLRLPKYADLTTLNVPVSDHESERERVKEFMRPEDWKGKLRREWGAD</sequence>
<feature type="domain" description="MYND-type" evidence="5">
    <location>
        <begin position="23"/>
        <end position="61"/>
    </location>
</feature>
<evidence type="ECO:0000256" key="2">
    <source>
        <dbReference type="ARBA" id="ARBA00022771"/>
    </source>
</evidence>
<gene>
    <name evidence="6" type="ORF">VNI00_008786</name>
</gene>
<protein>
    <recommendedName>
        <fullName evidence="5">MYND-type domain-containing protein</fullName>
    </recommendedName>
</protein>
<dbReference type="PROSITE" id="PS50865">
    <property type="entry name" value="ZF_MYND_2"/>
    <property type="match status" value="1"/>
</dbReference>
<dbReference type="GO" id="GO:0008270">
    <property type="term" value="F:zinc ion binding"/>
    <property type="evidence" value="ECO:0007669"/>
    <property type="project" value="UniProtKB-KW"/>
</dbReference>
<name>A0AAW0CX04_9AGAR</name>